<dbReference type="EMBL" id="CP037423">
    <property type="protein sequence ID" value="QDV44544.1"/>
    <property type="molecule type" value="Genomic_DNA"/>
</dbReference>
<dbReference type="KEGG" id="snep:Enr13x_44100"/>
<protein>
    <submittedName>
        <fullName evidence="2">Alpha/beta hydrolase family protein</fullName>
    </submittedName>
</protein>
<dbReference type="AlphaFoldDB" id="A0A518HUQ1"/>
<keyword evidence="3" id="KW-1185">Reference proteome</keyword>
<organism evidence="2 3">
    <name type="scientific">Stieleria neptunia</name>
    <dbReference type="NCBI Taxonomy" id="2527979"/>
    <lineage>
        <taxon>Bacteria</taxon>
        <taxon>Pseudomonadati</taxon>
        <taxon>Planctomycetota</taxon>
        <taxon>Planctomycetia</taxon>
        <taxon>Pirellulales</taxon>
        <taxon>Pirellulaceae</taxon>
        <taxon>Stieleria</taxon>
    </lineage>
</organism>
<dbReference type="GO" id="GO:0016787">
    <property type="term" value="F:hydrolase activity"/>
    <property type="evidence" value="ECO:0007669"/>
    <property type="project" value="UniProtKB-KW"/>
</dbReference>
<gene>
    <name evidence="2" type="ORF">Enr13x_44100</name>
</gene>
<dbReference type="Gene3D" id="3.40.50.1820">
    <property type="entry name" value="alpha/beta hydrolase"/>
    <property type="match status" value="1"/>
</dbReference>
<dbReference type="InterPro" id="IPR029058">
    <property type="entry name" value="AB_hydrolase_fold"/>
</dbReference>
<accession>A0A518HUQ1</accession>
<evidence type="ECO:0000313" key="2">
    <source>
        <dbReference type="EMBL" id="QDV44544.1"/>
    </source>
</evidence>
<feature type="domain" description="AB hydrolase-1" evidence="1">
    <location>
        <begin position="45"/>
        <end position="214"/>
    </location>
</feature>
<keyword evidence="2" id="KW-0378">Hydrolase</keyword>
<dbReference type="SUPFAM" id="SSF53474">
    <property type="entry name" value="alpha/beta-Hydrolases"/>
    <property type="match status" value="1"/>
</dbReference>
<dbReference type="Proteomes" id="UP000319004">
    <property type="component" value="Chromosome"/>
</dbReference>
<name>A0A518HUQ1_9BACT</name>
<dbReference type="Pfam" id="PF12697">
    <property type="entry name" value="Abhydrolase_6"/>
    <property type="match status" value="1"/>
</dbReference>
<dbReference type="OrthoDB" id="211846at2"/>
<proteinExistence type="predicted"/>
<reference evidence="2 3" key="1">
    <citation type="submission" date="2019-03" db="EMBL/GenBank/DDBJ databases">
        <title>Deep-cultivation of Planctomycetes and their phenomic and genomic characterization uncovers novel biology.</title>
        <authorList>
            <person name="Wiegand S."/>
            <person name="Jogler M."/>
            <person name="Boedeker C."/>
            <person name="Pinto D."/>
            <person name="Vollmers J."/>
            <person name="Rivas-Marin E."/>
            <person name="Kohn T."/>
            <person name="Peeters S.H."/>
            <person name="Heuer A."/>
            <person name="Rast P."/>
            <person name="Oberbeckmann S."/>
            <person name="Bunk B."/>
            <person name="Jeske O."/>
            <person name="Meyerdierks A."/>
            <person name="Storesund J.E."/>
            <person name="Kallscheuer N."/>
            <person name="Luecker S."/>
            <person name="Lage O.M."/>
            <person name="Pohl T."/>
            <person name="Merkel B.J."/>
            <person name="Hornburger P."/>
            <person name="Mueller R.-W."/>
            <person name="Bruemmer F."/>
            <person name="Labrenz M."/>
            <person name="Spormann A.M."/>
            <person name="Op den Camp H."/>
            <person name="Overmann J."/>
            <person name="Amann R."/>
            <person name="Jetten M.S.M."/>
            <person name="Mascher T."/>
            <person name="Medema M.H."/>
            <person name="Devos D.P."/>
            <person name="Kaster A.-K."/>
            <person name="Ovreas L."/>
            <person name="Rohde M."/>
            <person name="Galperin M.Y."/>
            <person name="Jogler C."/>
        </authorList>
    </citation>
    <scope>NUCLEOTIDE SEQUENCE [LARGE SCALE GENOMIC DNA]</scope>
    <source>
        <strain evidence="2 3">Enr13</strain>
    </source>
</reference>
<evidence type="ECO:0000259" key="1">
    <source>
        <dbReference type="Pfam" id="PF12697"/>
    </source>
</evidence>
<evidence type="ECO:0000313" key="3">
    <source>
        <dbReference type="Proteomes" id="UP000319004"/>
    </source>
</evidence>
<sequence>MSTTSVDTPPLVLLSGLAADARIFAPQKISFPQMHCPGWLEPERSETINDYAGRLAETLDNDPCIIGGASFGGIVALHLAEHVDARAVILIGSIRAPSQLPMFARCARPLGFLIPFIPVRLLQVLTRPIATPFGKRHAPFVYGLACQFRDSNPVVFKWSLRRILDWSITPKVSCPVFQLHGDRDWTLPLRYTDPDEIVAGGGHVLSITHPAEVNSYIRQILNEVASTLSTAREHHGPQQ</sequence>
<dbReference type="InterPro" id="IPR000073">
    <property type="entry name" value="AB_hydrolase_1"/>
</dbReference>